<feature type="compositionally biased region" description="Polar residues" evidence="2">
    <location>
        <begin position="80"/>
        <end position="101"/>
    </location>
</feature>
<dbReference type="Proteomes" id="UP000235464">
    <property type="component" value="Chromosome I"/>
</dbReference>
<dbReference type="SUPFAM" id="SSF69318">
    <property type="entry name" value="Integrin alpha N-terminal domain"/>
    <property type="match status" value="1"/>
</dbReference>
<organism evidence="3 4">
    <name type="scientific">Streptomyces chartreusis NRRL 3882</name>
    <dbReference type="NCBI Taxonomy" id="1079985"/>
    <lineage>
        <taxon>Bacteria</taxon>
        <taxon>Bacillati</taxon>
        <taxon>Actinomycetota</taxon>
        <taxon>Actinomycetes</taxon>
        <taxon>Kitasatosporales</taxon>
        <taxon>Streptomycetaceae</taxon>
        <taxon>Streptomyces</taxon>
    </lineage>
</organism>
<keyword evidence="1" id="KW-0732">Signal</keyword>
<dbReference type="Pfam" id="PF01839">
    <property type="entry name" value="FG-GAP"/>
    <property type="match status" value="1"/>
</dbReference>
<evidence type="ECO:0000313" key="3">
    <source>
        <dbReference type="EMBL" id="SOR80274.1"/>
    </source>
</evidence>
<keyword evidence="4" id="KW-1185">Reference proteome</keyword>
<gene>
    <name evidence="3" type="ORF">SCNRRL3882_3729</name>
</gene>
<evidence type="ECO:0000256" key="2">
    <source>
        <dbReference type="SAM" id="MobiDB-lite"/>
    </source>
</evidence>
<feature type="compositionally biased region" description="Basic residues" evidence="2">
    <location>
        <begin position="9"/>
        <end position="21"/>
    </location>
</feature>
<accession>A0A2N9BA98</accession>
<dbReference type="InterPro" id="IPR013517">
    <property type="entry name" value="FG-GAP"/>
</dbReference>
<dbReference type="InterPro" id="IPR028994">
    <property type="entry name" value="Integrin_alpha_N"/>
</dbReference>
<reference evidence="4" key="1">
    <citation type="submission" date="2017-11" db="EMBL/GenBank/DDBJ databases">
        <authorList>
            <person name="Wibberg D."/>
        </authorList>
    </citation>
    <scope>NUCLEOTIDE SEQUENCE [LARGE SCALE GENOMIC DNA]</scope>
</reference>
<protein>
    <recommendedName>
        <fullName evidence="5">FG-GAP repeat</fullName>
    </recommendedName>
</protein>
<feature type="region of interest" description="Disordered" evidence="2">
    <location>
        <begin position="1"/>
        <end position="21"/>
    </location>
</feature>
<proteinExistence type="predicted"/>
<dbReference type="RefSeq" id="WP_010032141.1">
    <property type="nucleotide sequence ID" value="NZ_LT962942.1"/>
</dbReference>
<evidence type="ECO:0000256" key="1">
    <source>
        <dbReference type="ARBA" id="ARBA00022729"/>
    </source>
</evidence>
<name>A0A2N9BA98_STRCX</name>
<evidence type="ECO:0000313" key="4">
    <source>
        <dbReference type="Proteomes" id="UP000235464"/>
    </source>
</evidence>
<dbReference type="Gene3D" id="2.130.10.130">
    <property type="entry name" value="Integrin alpha, N-terminal"/>
    <property type="match status" value="1"/>
</dbReference>
<dbReference type="AlphaFoldDB" id="A0A2N9BA98"/>
<dbReference type="OrthoDB" id="4330330at2"/>
<feature type="region of interest" description="Disordered" evidence="2">
    <location>
        <begin position="80"/>
        <end position="114"/>
    </location>
</feature>
<evidence type="ECO:0008006" key="5">
    <source>
        <dbReference type="Google" id="ProtNLM"/>
    </source>
</evidence>
<sequence length="114" mass="11848">MQQHERPSGHRHGHVRPSRRPRLRLALATAADGTHAPRADFNGDGIDDVAFSAPGTYVNGKKDAGQLVVRYGTTTGVSSAKRSAISRNTTGNPGTAASGVSPTGHPTFGADFAD</sequence>
<dbReference type="EMBL" id="LT963352">
    <property type="protein sequence ID" value="SOR80274.1"/>
    <property type="molecule type" value="Genomic_DNA"/>
</dbReference>